<dbReference type="InterPro" id="IPR023214">
    <property type="entry name" value="HAD_sf"/>
</dbReference>
<dbReference type="AlphaFoldDB" id="A0A6I4IQQ3"/>
<keyword evidence="1" id="KW-0378">Hydrolase</keyword>
<reference evidence="1 2" key="1">
    <citation type="submission" date="2019-12" db="EMBL/GenBank/DDBJ databases">
        <title>Mucilaginibacter sp. HME9299 genome sequencing and assembly.</title>
        <authorList>
            <person name="Kang H."/>
            <person name="Kim H."/>
            <person name="Joh K."/>
        </authorList>
    </citation>
    <scope>NUCLEOTIDE SEQUENCE [LARGE SCALE GENOMIC DNA]</scope>
    <source>
        <strain evidence="1 2">HME9299</strain>
    </source>
</reference>
<dbReference type="InterPro" id="IPR036412">
    <property type="entry name" value="HAD-like_sf"/>
</dbReference>
<proteinExistence type="predicted"/>
<dbReference type="Pfam" id="PF00702">
    <property type="entry name" value="Hydrolase"/>
    <property type="match status" value="1"/>
</dbReference>
<dbReference type="InterPro" id="IPR006439">
    <property type="entry name" value="HAD-SF_hydro_IA"/>
</dbReference>
<dbReference type="PANTHER" id="PTHR43611">
    <property type="entry name" value="ALPHA-D-GLUCOSE 1-PHOSPHATE PHOSPHATASE"/>
    <property type="match status" value="1"/>
</dbReference>
<gene>
    <name evidence="1" type="ORF">GO816_10450</name>
</gene>
<dbReference type="EMBL" id="WQLA01000003">
    <property type="protein sequence ID" value="MVN91544.1"/>
    <property type="molecule type" value="Genomic_DNA"/>
</dbReference>
<dbReference type="PANTHER" id="PTHR43611:SF3">
    <property type="entry name" value="FLAVIN MONONUCLEOTIDE HYDROLASE 1, CHLOROPLATIC"/>
    <property type="match status" value="1"/>
</dbReference>
<comment type="caution">
    <text evidence="1">The sequence shown here is derived from an EMBL/GenBank/DDBJ whole genome shotgun (WGS) entry which is preliminary data.</text>
</comment>
<dbReference type="InterPro" id="IPR023198">
    <property type="entry name" value="PGP-like_dom2"/>
</dbReference>
<evidence type="ECO:0000313" key="1">
    <source>
        <dbReference type="EMBL" id="MVN91544.1"/>
    </source>
</evidence>
<dbReference type="Gene3D" id="3.40.50.1000">
    <property type="entry name" value="HAD superfamily/HAD-like"/>
    <property type="match status" value="1"/>
</dbReference>
<accession>A0A6I4IQQ3</accession>
<evidence type="ECO:0000313" key="2">
    <source>
        <dbReference type="Proteomes" id="UP000434850"/>
    </source>
</evidence>
<dbReference type="Gene3D" id="1.10.150.240">
    <property type="entry name" value="Putative phosphatase, domain 2"/>
    <property type="match status" value="1"/>
</dbReference>
<dbReference type="OrthoDB" id="9797415at2"/>
<dbReference type="NCBIfam" id="TIGR01509">
    <property type="entry name" value="HAD-SF-IA-v3"/>
    <property type="match status" value="1"/>
</dbReference>
<dbReference type="GO" id="GO:0016787">
    <property type="term" value="F:hydrolase activity"/>
    <property type="evidence" value="ECO:0007669"/>
    <property type="project" value="UniProtKB-KW"/>
</dbReference>
<name>A0A6I4IQQ3_9SPHI</name>
<protein>
    <submittedName>
        <fullName evidence="1">HAD-IA family hydrolase</fullName>
    </submittedName>
</protein>
<sequence>MKNIKNIIFDYGNVIFSINFVRVQQSLKDLGIKDVEVFFGHLQQDPVFDAFDRGQITSAQFRDKIREKAGDEDLTDDQIDAAWNSILIGIADGNHDLLLKLKDKYRTFLLSNINDIHYQFIMKYLKDVFEFDGNDHLFEKVYYSHFTGKRKPEQAIFEQVLFENGLNASETLFIDDSPQHLRGAEKLGIRTYLMKQPDTIQDFVKREGLL</sequence>
<organism evidence="1 2">
    <name type="scientific">Mucilaginibacter aquatilis</name>
    <dbReference type="NCBI Taxonomy" id="1517760"/>
    <lineage>
        <taxon>Bacteria</taxon>
        <taxon>Pseudomonadati</taxon>
        <taxon>Bacteroidota</taxon>
        <taxon>Sphingobacteriia</taxon>
        <taxon>Sphingobacteriales</taxon>
        <taxon>Sphingobacteriaceae</taxon>
        <taxon>Mucilaginibacter</taxon>
    </lineage>
</organism>
<dbReference type="SFLD" id="SFLDS00003">
    <property type="entry name" value="Haloacid_Dehalogenase"/>
    <property type="match status" value="1"/>
</dbReference>
<dbReference type="SUPFAM" id="SSF56784">
    <property type="entry name" value="HAD-like"/>
    <property type="match status" value="1"/>
</dbReference>
<dbReference type="RefSeq" id="WP_157541840.1">
    <property type="nucleotide sequence ID" value="NZ_WQLA01000003.1"/>
</dbReference>
<dbReference type="Proteomes" id="UP000434850">
    <property type="component" value="Unassembled WGS sequence"/>
</dbReference>
<dbReference type="CDD" id="cd02603">
    <property type="entry name" value="HAD_sEH-N_like"/>
    <property type="match status" value="1"/>
</dbReference>
<keyword evidence="2" id="KW-1185">Reference proteome</keyword>
<dbReference type="SFLD" id="SFLDG01129">
    <property type="entry name" value="C1.5:_HAD__Beta-PGM__Phosphata"/>
    <property type="match status" value="1"/>
</dbReference>